<evidence type="ECO:0000313" key="5">
    <source>
        <dbReference type="EMBL" id="MBN7819477.1"/>
    </source>
</evidence>
<evidence type="ECO:0000256" key="4">
    <source>
        <dbReference type="SAM" id="SignalP"/>
    </source>
</evidence>
<dbReference type="SUPFAM" id="SSF53649">
    <property type="entry name" value="Alkaline phosphatase-like"/>
    <property type="match status" value="1"/>
</dbReference>
<reference evidence="5 6" key="1">
    <citation type="submission" date="2021-03" db="EMBL/GenBank/DDBJ databases">
        <title>novel species isolated from a fishpond in China.</title>
        <authorList>
            <person name="Lu H."/>
            <person name="Cai Z."/>
        </authorList>
    </citation>
    <scope>NUCLEOTIDE SEQUENCE [LARGE SCALE GENOMIC DNA]</scope>
    <source>
        <strain evidence="5 6">Y57</strain>
    </source>
</reference>
<name>A0ABS3CQV5_9ALTE</name>
<gene>
    <name evidence="5" type="ORF">J0A65_06350</name>
</gene>
<dbReference type="Gene3D" id="3.30.1360.150">
    <property type="match status" value="1"/>
</dbReference>
<comment type="caution">
    <text evidence="5">The sequence shown here is derived from an EMBL/GenBank/DDBJ whole genome shotgun (WGS) entry which is preliminary data.</text>
</comment>
<evidence type="ECO:0000256" key="1">
    <source>
        <dbReference type="ARBA" id="ARBA00022553"/>
    </source>
</evidence>
<dbReference type="PANTHER" id="PTHR10151:SF120">
    <property type="entry name" value="BIS(5'-ADENOSYL)-TRIPHOSPHATASE"/>
    <property type="match status" value="1"/>
</dbReference>
<dbReference type="InterPro" id="IPR017850">
    <property type="entry name" value="Alkaline_phosphatase_core_sf"/>
</dbReference>
<evidence type="ECO:0000256" key="3">
    <source>
        <dbReference type="ARBA" id="ARBA00022729"/>
    </source>
</evidence>
<dbReference type="Pfam" id="PF01663">
    <property type="entry name" value="Phosphodiest"/>
    <property type="match status" value="1"/>
</dbReference>
<keyword evidence="2" id="KW-0479">Metal-binding</keyword>
<keyword evidence="6" id="KW-1185">Reference proteome</keyword>
<dbReference type="RefSeq" id="WP_206593301.1">
    <property type="nucleotide sequence ID" value="NZ_JAFKCS010000004.1"/>
</dbReference>
<keyword evidence="3 4" id="KW-0732">Signal</keyword>
<keyword evidence="1" id="KW-0597">Phosphoprotein</keyword>
<dbReference type="Gene3D" id="3.40.720.10">
    <property type="entry name" value="Alkaline Phosphatase, subunit A"/>
    <property type="match status" value="1"/>
</dbReference>
<proteinExistence type="predicted"/>
<feature type="chain" id="PRO_5047368231" evidence="4">
    <location>
        <begin position="21"/>
        <end position="542"/>
    </location>
</feature>
<dbReference type="Proteomes" id="UP000663992">
    <property type="component" value="Unassembled WGS sequence"/>
</dbReference>
<protein>
    <submittedName>
        <fullName evidence="5">Alkaline phosphatase family protein</fullName>
    </submittedName>
</protein>
<organism evidence="5 6">
    <name type="scientific">Bowmanella yangjiangensis</name>
    <dbReference type="NCBI Taxonomy" id="2811230"/>
    <lineage>
        <taxon>Bacteria</taxon>
        <taxon>Pseudomonadati</taxon>
        <taxon>Pseudomonadota</taxon>
        <taxon>Gammaproteobacteria</taxon>
        <taxon>Alteromonadales</taxon>
        <taxon>Alteromonadaceae</taxon>
        <taxon>Bowmanella</taxon>
    </lineage>
</organism>
<evidence type="ECO:0000313" key="6">
    <source>
        <dbReference type="Proteomes" id="UP000663992"/>
    </source>
</evidence>
<dbReference type="CDD" id="cd16016">
    <property type="entry name" value="AP-SPAP"/>
    <property type="match status" value="1"/>
</dbReference>
<sequence length="542" mass="59660">MNNAIRLLALCACFSAPAFADSPKLIVQITVDQLRGDLLHKYQRNFLDKRNQKGFKRFLNDGTLYINAHYRNATTMTAVGHATLATGALPTEHGILSNGWIDRYSGEKVYCVADKNTQLLGADGYSASPANLMASTFSDELYQASNGKAKIYAVSTKDRGAVLTGGHFGKAFWFDKNNGNVVSSSYYFDTLPDYAVKFNESGLKDSFAGTSWTLSQEEANYHNDASNRPFQIPPKGFRSGFPHQMPETADKAYYGMLAYTPFGDKLTAEFAKQLVTQADMGKDDITDYLSVSFSTNDYIGHMFGPNSLEAEDNLMNLDRTLADFFSFLDKQVGLDNVLIALSADHGVDAIPEYKKSIGFAGFRGNTGKQFEAINQELAEQFGIEGKLVSRTSMPFLYLDLALIEQNKLDIHAVQLAVAKHAATLPGIARVFTRKQLMTEDLSFDPIGSKVQRAYVPSRAGDVVLVQSPSSMFEGYSAATHGSPYKYDTHVPVFFTGWKVKPRSISRQVSPEDVAVTLSALMKITYPDKSTGQPLDEVVSLAK</sequence>
<dbReference type="InterPro" id="IPR026263">
    <property type="entry name" value="Alkaline_phosphatase_prok"/>
</dbReference>
<dbReference type="PIRSF" id="PIRSF031924">
    <property type="entry name" value="Pi-irrepressible_AP"/>
    <property type="match status" value="1"/>
</dbReference>
<evidence type="ECO:0000256" key="2">
    <source>
        <dbReference type="ARBA" id="ARBA00022723"/>
    </source>
</evidence>
<dbReference type="EMBL" id="JAFKCS010000004">
    <property type="protein sequence ID" value="MBN7819477.1"/>
    <property type="molecule type" value="Genomic_DNA"/>
</dbReference>
<dbReference type="InterPro" id="IPR002591">
    <property type="entry name" value="Phosphodiest/P_Trfase"/>
</dbReference>
<dbReference type="PANTHER" id="PTHR10151">
    <property type="entry name" value="ECTONUCLEOTIDE PYROPHOSPHATASE/PHOSPHODIESTERASE"/>
    <property type="match status" value="1"/>
</dbReference>
<accession>A0ABS3CQV5</accession>
<feature type="signal peptide" evidence="4">
    <location>
        <begin position="1"/>
        <end position="20"/>
    </location>
</feature>